<dbReference type="InterPro" id="IPR012338">
    <property type="entry name" value="Beta-lactam/transpept-like"/>
</dbReference>
<evidence type="ECO:0000259" key="1">
    <source>
        <dbReference type="Pfam" id="PF00144"/>
    </source>
</evidence>
<feature type="domain" description="Beta-lactamase-related" evidence="1">
    <location>
        <begin position="35"/>
        <end position="365"/>
    </location>
</feature>
<dbReference type="PANTHER" id="PTHR46825:SF9">
    <property type="entry name" value="BETA-LACTAMASE-RELATED DOMAIN-CONTAINING PROTEIN"/>
    <property type="match status" value="1"/>
</dbReference>
<organism evidence="2 3">
    <name type="scientific">OM182 bacterium MED-G28</name>
    <dbReference type="NCBI Taxonomy" id="1986256"/>
    <lineage>
        <taxon>Bacteria</taxon>
        <taxon>Pseudomonadati</taxon>
        <taxon>Pseudomonadota</taxon>
        <taxon>Gammaproteobacteria</taxon>
        <taxon>OMG group</taxon>
        <taxon>OM182 clade</taxon>
    </lineage>
</organism>
<dbReference type="AlphaFoldDB" id="A0A2A5WAU4"/>
<name>A0A2A5WAU4_9GAMM</name>
<accession>A0A2A5WAU4</accession>
<comment type="caution">
    <text evidence="2">The sequence shown here is derived from an EMBL/GenBank/DDBJ whole genome shotgun (WGS) entry which is preliminary data.</text>
</comment>
<reference evidence="2 3" key="1">
    <citation type="submission" date="2017-08" db="EMBL/GenBank/DDBJ databases">
        <title>Fine stratification of microbial communities through a metagenomic profile of the photic zone.</title>
        <authorList>
            <person name="Haro-Moreno J.M."/>
            <person name="Lopez-Perez M."/>
            <person name="De La Torre J."/>
            <person name="Picazo A."/>
            <person name="Camacho A."/>
            <person name="Rodriguez-Valera F."/>
        </authorList>
    </citation>
    <scope>NUCLEOTIDE SEQUENCE [LARGE SCALE GENOMIC DNA]</scope>
    <source>
        <strain evidence="2">MED-G28</strain>
    </source>
</reference>
<sequence>MKKIVPLITLIFHSFEAYGDVFNDAIDEIFSSIDSNSTPGCSVGVIENGELVHKAGYGLANMELGIPLDGSHVHRMASVSKQFTAMAVHLLAEEGKIDLDEDVRVYLPELLEYEGTVTINSMLGHVSGMADYDQIDGDSTERNPGLNIQSAAGGPFRLGNEDYLSIEEFYDVVKQVPLKRLPNQQYEYSNLAYFLLSMLVEEVSGQSLRRYADEKIFQPLGMSQTFFSDEPTEIVINRANGYRPLEGSYVTDMTNLFWVGDGGLHTNLDDMVKWDQNFYVPKIGQYPADLLQQFNTPNSDFDSGDDGRYANGQALNEWNGRPMVSHSGGWLGVRTYYSRFPEDRFSVMIFCNDVSQSPRQYANRVAEAYFKD</sequence>
<dbReference type="Pfam" id="PF00144">
    <property type="entry name" value="Beta-lactamase"/>
    <property type="match status" value="1"/>
</dbReference>
<proteinExistence type="predicted"/>
<dbReference type="InterPro" id="IPR001466">
    <property type="entry name" value="Beta-lactam-related"/>
</dbReference>
<dbReference type="EMBL" id="NTJZ01000007">
    <property type="protein sequence ID" value="PDH33590.1"/>
    <property type="molecule type" value="Genomic_DNA"/>
</dbReference>
<evidence type="ECO:0000313" key="2">
    <source>
        <dbReference type="EMBL" id="PDH33590.1"/>
    </source>
</evidence>
<dbReference type="PANTHER" id="PTHR46825">
    <property type="entry name" value="D-ALANYL-D-ALANINE-CARBOXYPEPTIDASE/ENDOPEPTIDASE AMPH"/>
    <property type="match status" value="1"/>
</dbReference>
<evidence type="ECO:0000313" key="3">
    <source>
        <dbReference type="Proteomes" id="UP000219329"/>
    </source>
</evidence>
<dbReference type="Gene3D" id="3.40.710.10">
    <property type="entry name" value="DD-peptidase/beta-lactamase superfamily"/>
    <property type="match status" value="1"/>
</dbReference>
<dbReference type="Proteomes" id="UP000219329">
    <property type="component" value="Unassembled WGS sequence"/>
</dbReference>
<dbReference type="SUPFAM" id="SSF56601">
    <property type="entry name" value="beta-lactamase/transpeptidase-like"/>
    <property type="match status" value="1"/>
</dbReference>
<gene>
    <name evidence="2" type="ORF">CNF02_07615</name>
</gene>
<dbReference type="InterPro" id="IPR050491">
    <property type="entry name" value="AmpC-like"/>
</dbReference>
<protein>
    <submittedName>
        <fullName evidence="2">Penicillin-binding protein</fullName>
    </submittedName>
</protein>